<evidence type="ECO:0000256" key="5">
    <source>
        <dbReference type="ARBA" id="ARBA00022553"/>
    </source>
</evidence>
<dbReference type="GO" id="GO:0005886">
    <property type="term" value="C:plasma membrane"/>
    <property type="evidence" value="ECO:0007669"/>
    <property type="project" value="UniProtKB-SubCell"/>
</dbReference>
<name>A0AAW2KYD8_9LAMI</name>
<keyword evidence="13" id="KW-1133">Transmembrane helix</keyword>
<keyword evidence="6" id="KW-0808">Transferase</keyword>
<keyword evidence="16" id="KW-0675">Receptor</keyword>
<keyword evidence="17" id="KW-0325">Glycoprotein</keyword>
<comment type="catalytic activity">
    <reaction evidence="19">
        <text>L-seryl-[protein] + ATP = O-phospho-L-seryl-[protein] + ADP + H(+)</text>
        <dbReference type="Rhea" id="RHEA:17989"/>
        <dbReference type="Rhea" id="RHEA-COMP:9863"/>
        <dbReference type="Rhea" id="RHEA-COMP:11604"/>
        <dbReference type="ChEBI" id="CHEBI:15378"/>
        <dbReference type="ChEBI" id="CHEBI:29999"/>
        <dbReference type="ChEBI" id="CHEBI:30616"/>
        <dbReference type="ChEBI" id="CHEBI:83421"/>
        <dbReference type="ChEBI" id="CHEBI:456216"/>
        <dbReference type="EC" id="2.7.11.1"/>
    </reaction>
</comment>
<evidence type="ECO:0000256" key="1">
    <source>
        <dbReference type="ARBA" id="ARBA00004251"/>
    </source>
</evidence>
<evidence type="ECO:0000256" key="14">
    <source>
        <dbReference type="ARBA" id="ARBA00023136"/>
    </source>
</evidence>
<evidence type="ECO:0000313" key="22">
    <source>
        <dbReference type="EMBL" id="KAL0311077.1"/>
    </source>
</evidence>
<dbReference type="PROSITE" id="PS50927">
    <property type="entry name" value="BULB_LECTIN"/>
    <property type="match status" value="1"/>
</dbReference>
<keyword evidence="3" id="KW-1003">Cell membrane</keyword>
<accession>A0AAW2KYD8</accession>
<dbReference type="InterPro" id="IPR001480">
    <property type="entry name" value="Bulb-type_lectin_dom"/>
</dbReference>
<evidence type="ECO:0000256" key="18">
    <source>
        <dbReference type="ARBA" id="ARBA00047899"/>
    </source>
</evidence>
<dbReference type="PANTHER" id="PTHR32444:SF118">
    <property type="entry name" value="OS09G0551150 PROTEIN"/>
    <property type="match status" value="1"/>
</dbReference>
<evidence type="ECO:0000256" key="17">
    <source>
        <dbReference type="ARBA" id="ARBA00023180"/>
    </source>
</evidence>
<dbReference type="Pfam" id="PF00954">
    <property type="entry name" value="S_locus_glycop"/>
    <property type="match status" value="1"/>
</dbReference>
<evidence type="ECO:0000256" key="19">
    <source>
        <dbReference type="ARBA" id="ARBA00048679"/>
    </source>
</evidence>
<keyword evidence="4" id="KW-0723">Serine/threonine-protein kinase</keyword>
<evidence type="ECO:0000256" key="3">
    <source>
        <dbReference type="ARBA" id="ARBA00022475"/>
    </source>
</evidence>
<proteinExistence type="predicted"/>
<keyword evidence="9" id="KW-0430">Lectin</keyword>
<reference evidence="22" key="2">
    <citation type="journal article" date="2024" name="Plant">
        <title>Genomic evolution and insights into agronomic trait innovations of Sesamum species.</title>
        <authorList>
            <person name="Miao H."/>
            <person name="Wang L."/>
            <person name="Qu L."/>
            <person name="Liu H."/>
            <person name="Sun Y."/>
            <person name="Le M."/>
            <person name="Wang Q."/>
            <person name="Wei S."/>
            <person name="Zheng Y."/>
            <person name="Lin W."/>
            <person name="Duan Y."/>
            <person name="Cao H."/>
            <person name="Xiong S."/>
            <person name="Wang X."/>
            <person name="Wei L."/>
            <person name="Li C."/>
            <person name="Ma Q."/>
            <person name="Ju M."/>
            <person name="Zhao R."/>
            <person name="Li G."/>
            <person name="Mu C."/>
            <person name="Tian Q."/>
            <person name="Mei H."/>
            <person name="Zhang T."/>
            <person name="Gao T."/>
            <person name="Zhang H."/>
        </authorList>
    </citation>
    <scope>NUCLEOTIDE SEQUENCE</scope>
    <source>
        <strain evidence="22">G01</strain>
    </source>
</reference>
<keyword evidence="10" id="KW-0547">Nucleotide-binding</keyword>
<keyword evidence="15" id="KW-1015">Disulfide bond</keyword>
<keyword evidence="12" id="KW-0067">ATP-binding</keyword>
<comment type="catalytic activity">
    <reaction evidence="18">
        <text>L-threonyl-[protein] + ATP = O-phospho-L-threonyl-[protein] + ADP + H(+)</text>
        <dbReference type="Rhea" id="RHEA:46608"/>
        <dbReference type="Rhea" id="RHEA-COMP:11060"/>
        <dbReference type="Rhea" id="RHEA-COMP:11605"/>
        <dbReference type="ChEBI" id="CHEBI:15378"/>
        <dbReference type="ChEBI" id="CHEBI:30013"/>
        <dbReference type="ChEBI" id="CHEBI:30616"/>
        <dbReference type="ChEBI" id="CHEBI:61977"/>
        <dbReference type="ChEBI" id="CHEBI:456216"/>
        <dbReference type="EC" id="2.7.11.1"/>
    </reaction>
</comment>
<reference evidence="22" key="1">
    <citation type="submission" date="2020-06" db="EMBL/GenBank/DDBJ databases">
        <authorList>
            <person name="Li T."/>
            <person name="Hu X."/>
            <person name="Zhang T."/>
            <person name="Song X."/>
            <person name="Zhang H."/>
            <person name="Dai N."/>
            <person name="Sheng W."/>
            <person name="Hou X."/>
            <person name="Wei L."/>
        </authorList>
    </citation>
    <scope>NUCLEOTIDE SEQUENCE</scope>
    <source>
        <strain evidence="22">G01</strain>
        <tissue evidence="22">Leaf</tissue>
    </source>
</reference>
<evidence type="ECO:0000256" key="20">
    <source>
        <dbReference type="SAM" id="SignalP"/>
    </source>
</evidence>
<evidence type="ECO:0000259" key="21">
    <source>
        <dbReference type="PROSITE" id="PS50927"/>
    </source>
</evidence>
<dbReference type="AlphaFoldDB" id="A0AAW2KYD8"/>
<evidence type="ECO:0000256" key="8">
    <source>
        <dbReference type="ARBA" id="ARBA00022729"/>
    </source>
</evidence>
<dbReference type="InterPro" id="IPR000858">
    <property type="entry name" value="S_locus_glycoprot_dom"/>
</dbReference>
<comment type="subcellular location">
    <subcellularLocation>
        <location evidence="1">Cell membrane</location>
        <topology evidence="1">Single-pass type I membrane protein</topology>
    </subcellularLocation>
</comment>
<gene>
    <name evidence="22" type="ORF">Sangu_2402400</name>
</gene>
<sequence>MACFQLNALLCALFLSINFLEFCVGVDTLLPNQTIVVGQTLMSESQVFEMGFFSPGNSRNRYLGIWYISTPDVVVWVANRDEPVPDSGEVLLAIAGNGDLVISSAGRVVWSTNSSWVAASPVLQLLDTGNLVLVDGEIESSAQGCIWQSFDYPTDTWLPGMKMIDDIDAGVEKYLTSWKDWDDPSPGDLVFRIQNQGLPELVMLRGTIKRYRTGHWNGIYFNGIPRFPSIFKPDVVFRGEKLISMVEPYESSILKRVTLEKSGIICLYTMNARKDKWNPVYPSPRDPCDEYSQCGPYGICRIDRAIKM</sequence>
<dbReference type="EC" id="2.7.11.1" evidence="2"/>
<dbReference type="EMBL" id="JACGWK010000016">
    <property type="protein sequence ID" value="KAL0311077.1"/>
    <property type="molecule type" value="Genomic_DNA"/>
</dbReference>
<organism evidence="22">
    <name type="scientific">Sesamum angustifolium</name>
    <dbReference type="NCBI Taxonomy" id="2727405"/>
    <lineage>
        <taxon>Eukaryota</taxon>
        <taxon>Viridiplantae</taxon>
        <taxon>Streptophyta</taxon>
        <taxon>Embryophyta</taxon>
        <taxon>Tracheophyta</taxon>
        <taxon>Spermatophyta</taxon>
        <taxon>Magnoliopsida</taxon>
        <taxon>eudicotyledons</taxon>
        <taxon>Gunneridae</taxon>
        <taxon>Pentapetalae</taxon>
        <taxon>asterids</taxon>
        <taxon>lamiids</taxon>
        <taxon>Lamiales</taxon>
        <taxon>Pedaliaceae</taxon>
        <taxon>Sesamum</taxon>
    </lineage>
</organism>
<dbReference type="InterPro" id="IPR036426">
    <property type="entry name" value="Bulb-type_lectin_dom_sf"/>
</dbReference>
<feature type="domain" description="Bulb-type lectin" evidence="21">
    <location>
        <begin position="26"/>
        <end position="146"/>
    </location>
</feature>
<dbReference type="SUPFAM" id="SSF51110">
    <property type="entry name" value="alpha-D-mannose-specific plant lectins"/>
    <property type="match status" value="1"/>
</dbReference>
<dbReference type="FunFam" id="2.90.10.10:FF:000009">
    <property type="entry name" value="Receptor-like serine/threonine-protein kinase SD1-8"/>
    <property type="match status" value="1"/>
</dbReference>
<comment type="caution">
    <text evidence="22">The sequence shown here is derived from an EMBL/GenBank/DDBJ whole genome shotgun (WGS) entry which is preliminary data.</text>
</comment>
<evidence type="ECO:0000256" key="11">
    <source>
        <dbReference type="ARBA" id="ARBA00022777"/>
    </source>
</evidence>
<dbReference type="GO" id="GO:0030246">
    <property type="term" value="F:carbohydrate binding"/>
    <property type="evidence" value="ECO:0007669"/>
    <property type="project" value="UniProtKB-KW"/>
</dbReference>
<evidence type="ECO:0000256" key="7">
    <source>
        <dbReference type="ARBA" id="ARBA00022692"/>
    </source>
</evidence>
<dbReference type="GO" id="GO:0048544">
    <property type="term" value="P:recognition of pollen"/>
    <property type="evidence" value="ECO:0007669"/>
    <property type="project" value="InterPro"/>
</dbReference>
<keyword evidence="8 20" id="KW-0732">Signal</keyword>
<evidence type="ECO:0000256" key="4">
    <source>
        <dbReference type="ARBA" id="ARBA00022527"/>
    </source>
</evidence>
<evidence type="ECO:0000256" key="9">
    <source>
        <dbReference type="ARBA" id="ARBA00022734"/>
    </source>
</evidence>
<keyword evidence="7" id="KW-0812">Transmembrane</keyword>
<evidence type="ECO:0000256" key="16">
    <source>
        <dbReference type="ARBA" id="ARBA00023170"/>
    </source>
</evidence>
<evidence type="ECO:0000256" key="10">
    <source>
        <dbReference type="ARBA" id="ARBA00022741"/>
    </source>
</evidence>
<evidence type="ECO:0000256" key="6">
    <source>
        <dbReference type="ARBA" id="ARBA00022679"/>
    </source>
</evidence>
<evidence type="ECO:0000256" key="13">
    <source>
        <dbReference type="ARBA" id="ARBA00022989"/>
    </source>
</evidence>
<feature type="chain" id="PRO_5043441775" description="non-specific serine/threonine protein kinase" evidence="20">
    <location>
        <begin position="26"/>
        <end position="308"/>
    </location>
</feature>
<dbReference type="GO" id="GO:0004674">
    <property type="term" value="F:protein serine/threonine kinase activity"/>
    <property type="evidence" value="ECO:0007669"/>
    <property type="project" value="UniProtKB-KW"/>
</dbReference>
<evidence type="ECO:0000256" key="12">
    <source>
        <dbReference type="ARBA" id="ARBA00022840"/>
    </source>
</evidence>
<dbReference type="Pfam" id="PF01453">
    <property type="entry name" value="B_lectin"/>
    <property type="match status" value="1"/>
</dbReference>
<evidence type="ECO:0000256" key="15">
    <source>
        <dbReference type="ARBA" id="ARBA00023157"/>
    </source>
</evidence>
<evidence type="ECO:0000256" key="2">
    <source>
        <dbReference type="ARBA" id="ARBA00012513"/>
    </source>
</evidence>
<keyword evidence="5" id="KW-0597">Phosphoprotein</keyword>
<dbReference type="PANTHER" id="PTHR32444">
    <property type="entry name" value="BULB-TYPE LECTIN DOMAIN-CONTAINING PROTEIN"/>
    <property type="match status" value="1"/>
</dbReference>
<feature type="signal peptide" evidence="20">
    <location>
        <begin position="1"/>
        <end position="25"/>
    </location>
</feature>
<dbReference type="Gene3D" id="2.90.10.10">
    <property type="entry name" value="Bulb-type lectin domain"/>
    <property type="match status" value="1"/>
</dbReference>
<dbReference type="GO" id="GO:0005524">
    <property type="term" value="F:ATP binding"/>
    <property type="evidence" value="ECO:0007669"/>
    <property type="project" value="UniProtKB-KW"/>
</dbReference>
<protein>
    <recommendedName>
        <fullName evidence="2">non-specific serine/threonine protein kinase</fullName>
        <ecNumber evidence="2">2.7.11.1</ecNumber>
    </recommendedName>
</protein>
<keyword evidence="14" id="KW-0472">Membrane</keyword>
<dbReference type="CDD" id="cd00028">
    <property type="entry name" value="B_lectin"/>
    <property type="match status" value="1"/>
</dbReference>
<dbReference type="SMART" id="SM00108">
    <property type="entry name" value="B_lectin"/>
    <property type="match status" value="1"/>
</dbReference>
<keyword evidence="11 22" id="KW-0418">Kinase</keyword>